<keyword evidence="2" id="KW-0472">Membrane</keyword>
<keyword evidence="2" id="KW-0812">Transmembrane</keyword>
<accession>A0ABV3QJD4</accession>
<reference evidence="3 4" key="1">
    <citation type="submission" date="2024-06" db="EMBL/GenBank/DDBJ databases">
        <authorList>
            <person name="Woo H."/>
        </authorList>
    </citation>
    <scope>NUCLEOTIDE SEQUENCE [LARGE SCALE GENOMIC DNA]</scope>
    <source>
        <strain evidence="3 4">Si-c</strain>
    </source>
</reference>
<keyword evidence="4" id="KW-1185">Reference proteome</keyword>
<dbReference type="Proteomes" id="UP001556220">
    <property type="component" value="Unassembled WGS sequence"/>
</dbReference>
<gene>
    <name evidence="3" type="ORF">ABQJ54_18780</name>
</gene>
<protein>
    <submittedName>
        <fullName evidence="3">Uncharacterized protein</fullName>
    </submittedName>
</protein>
<proteinExistence type="predicted"/>
<evidence type="ECO:0000256" key="1">
    <source>
        <dbReference type="SAM" id="MobiDB-lite"/>
    </source>
</evidence>
<feature type="transmembrane region" description="Helical" evidence="2">
    <location>
        <begin position="82"/>
        <end position="113"/>
    </location>
</feature>
<dbReference type="EMBL" id="JBFOHK010000006">
    <property type="protein sequence ID" value="MEW9573804.1"/>
    <property type="molecule type" value="Genomic_DNA"/>
</dbReference>
<evidence type="ECO:0000313" key="4">
    <source>
        <dbReference type="Proteomes" id="UP001556220"/>
    </source>
</evidence>
<feature type="compositionally biased region" description="Acidic residues" evidence="1">
    <location>
        <begin position="21"/>
        <end position="30"/>
    </location>
</feature>
<name>A0ABV3QJD4_9GAMM</name>
<feature type="compositionally biased region" description="Polar residues" evidence="1">
    <location>
        <begin position="1"/>
        <end position="16"/>
    </location>
</feature>
<dbReference type="RefSeq" id="WP_367855858.1">
    <property type="nucleotide sequence ID" value="NZ_JBFOHK010000006.1"/>
</dbReference>
<evidence type="ECO:0000256" key="2">
    <source>
        <dbReference type="SAM" id="Phobius"/>
    </source>
</evidence>
<evidence type="ECO:0000313" key="3">
    <source>
        <dbReference type="EMBL" id="MEW9573804.1"/>
    </source>
</evidence>
<sequence length="122" mass="13142">MANTSSTTEITSMSHDQPSEAGDEMDDGIEDTQSSSELRLFIGLPVLAVFLFLADWIVWAIAGKPPELAPILWLNRVGTTCALIFLGLILLGSTVAVLWGLGLVAMTLGGILIKSCRRQLNR</sequence>
<comment type="caution">
    <text evidence="3">The sequence shown here is derived from an EMBL/GenBank/DDBJ whole genome shotgun (WGS) entry which is preliminary data.</text>
</comment>
<feature type="region of interest" description="Disordered" evidence="1">
    <location>
        <begin position="1"/>
        <end position="31"/>
    </location>
</feature>
<feature type="transmembrane region" description="Helical" evidence="2">
    <location>
        <begin position="40"/>
        <end position="62"/>
    </location>
</feature>
<keyword evidence="2" id="KW-1133">Transmembrane helix</keyword>
<organism evidence="3 4">
    <name type="scientific">Rhodanobacter lycopersici</name>
    <dbReference type="NCBI Taxonomy" id="3162487"/>
    <lineage>
        <taxon>Bacteria</taxon>
        <taxon>Pseudomonadati</taxon>
        <taxon>Pseudomonadota</taxon>
        <taxon>Gammaproteobacteria</taxon>
        <taxon>Lysobacterales</taxon>
        <taxon>Rhodanobacteraceae</taxon>
        <taxon>Rhodanobacter</taxon>
    </lineage>
</organism>